<reference evidence="1" key="1">
    <citation type="submission" date="2021-08" db="EMBL/GenBank/DDBJ databases">
        <title>Novel anaerobic bacterium isolated from sea squirt in East Sea, Republic of Korea.</title>
        <authorList>
            <person name="Nguyen T.H."/>
            <person name="Li Z."/>
            <person name="Lee Y.-J."/>
            <person name="Ko J."/>
            <person name="Kim S.-G."/>
        </authorList>
    </citation>
    <scope>NUCLEOTIDE SEQUENCE</scope>
    <source>
        <strain evidence="1">KCTC 25031</strain>
    </source>
</reference>
<keyword evidence="2" id="KW-1185">Reference proteome</keyword>
<dbReference type="EC" id="4.3.2.10" evidence="1"/>
<proteinExistence type="predicted"/>
<name>A0AC61NH63_9BACT</name>
<gene>
    <name evidence="1" type="primary">hisH</name>
    <name evidence="1" type="ORF">K4L44_13560</name>
</gene>
<evidence type="ECO:0000313" key="2">
    <source>
        <dbReference type="Proteomes" id="UP000826212"/>
    </source>
</evidence>
<evidence type="ECO:0000313" key="1">
    <source>
        <dbReference type="EMBL" id="QZE13590.1"/>
    </source>
</evidence>
<keyword evidence="1" id="KW-0456">Lyase</keyword>
<organism evidence="1 2">
    <name type="scientific">Halosquirtibacter laminarini</name>
    <dbReference type="NCBI Taxonomy" id="3374600"/>
    <lineage>
        <taxon>Bacteria</taxon>
        <taxon>Pseudomonadati</taxon>
        <taxon>Bacteroidota</taxon>
        <taxon>Bacteroidia</taxon>
        <taxon>Marinilabiliales</taxon>
        <taxon>Prolixibacteraceae</taxon>
        <taxon>Halosquirtibacter</taxon>
    </lineage>
</organism>
<protein>
    <submittedName>
        <fullName evidence="1">Imidazole glycerol phosphate synthase subunit HisH</fullName>
        <ecNumber evidence="1">4.3.2.10</ecNumber>
    </submittedName>
</protein>
<dbReference type="Proteomes" id="UP000826212">
    <property type="component" value="Chromosome"/>
</dbReference>
<sequence length="199" mass="22595">MKIAIIKYNGGNIFSVQETLKRLGAETIISDQYEDICSADRIIFPGVGQAKTALEYLRSKKLDLLIPSLQQPVLGICLGLQLMCKHSEEGDVAGLGIFDTEVKHFVADSPDTKVPHMGWNSLDFHQESKWKDSFDQSYLYFVHSYYAEKCKDTFATCHYTKDFSAMLQKDNFWAMQFHPEKSGKIGSQMLNLFLNSSDD</sequence>
<dbReference type="EMBL" id="CP081303">
    <property type="protein sequence ID" value="QZE13590.1"/>
    <property type="molecule type" value="Genomic_DNA"/>
</dbReference>
<accession>A0AC61NH63</accession>